<dbReference type="AlphaFoldDB" id="A0AAD5M656"/>
<feature type="compositionally biased region" description="Low complexity" evidence="1">
    <location>
        <begin position="33"/>
        <end position="74"/>
    </location>
</feature>
<accession>A0AAD5M656</accession>
<gene>
    <name evidence="2" type="ORF">P43SY_003230</name>
</gene>
<feature type="compositionally biased region" description="Polar residues" evidence="1">
    <location>
        <begin position="10"/>
        <end position="23"/>
    </location>
</feature>
<evidence type="ECO:0000256" key="1">
    <source>
        <dbReference type="SAM" id="MobiDB-lite"/>
    </source>
</evidence>
<protein>
    <submittedName>
        <fullName evidence="2">Uncharacterized protein</fullName>
    </submittedName>
</protein>
<evidence type="ECO:0000313" key="3">
    <source>
        <dbReference type="Proteomes" id="UP001209570"/>
    </source>
</evidence>
<proteinExistence type="predicted"/>
<dbReference type="Proteomes" id="UP001209570">
    <property type="component" value="Unassembled WGS sequence"/>
</dbReference>
<feature type="region of interest" description="Disordered" evidence="1">
    <location>
        <begin position="1"/>
        <end position="74"/>
    </location>
</feature>
<keyword evidence="3" id="KW-1185">Reference proteome</keyword>
<comment type="caution">
    <text evidence="2">The sequence shown here is derived from an EMBL/GenBank/DDBJ whole genome shotgun (WGS) entry which is preliminary data.</text>
</comment>
<dbReference type="EMBL" id="JAKCXM010000065">
    <property type="protein sequence ID" value="KAJ0404317.1"/>
    <property type="molecule type" value="Genomic_DNA"/>
</dbReference>
<sequence length="123" mass="13138">MNDRAERSAGSATTGQRSANQELDSPDAASLDARACVSRPSSSSSRERAGASASPGFRTVPEPATTTTATRPDSARAAFVVLRKCDDVDIRTSGFQRIDEAARLRSRRRCHRPESGSDPSCPE</sequence>
<reference evidence="2" key="1">
    <citation type="submission" date="2021-12" db="EMBL/GenBank/DDBJ databases">
        <title>Prjna785345.</title>
        <authorList>
            <person name="Rujirawat T."/>
            <person name="Krajaejun T."/>
        </authorList>
    </citation>
    <scope>NUCLEOTIDE SEQUENCE</scope>
    <source>
        <strain evidence="2">Pi057C3</strain>
    </source>
</reference>
<name>A0AAD5M656_PYTIN</name>
<organism evidence="2 3">
    <name type="scientific">Pythium insidiosum</name>
    <name type="common">Pythiosis disease agent</name>
    <dbReference type="NCBI Taxonomy" id="114742"/>
    <lineage>
        <taxon>Eukaryota</taxon>
        <taxon>Sar</taxon>
        <taxon>Stramenopiles</taxon>
        <taxon>Oomycota</taxon>
        <taxon>Peronosporomycetes</taxon>
        <taxon>Pythiales</taxon>
        <taxon>Pythiaceae</taxon>
        <taxon>Pythium</taxon>
    </lineage>
</organism>
<evidence type="ECO:0000313" key="2">
    <source>
        <dbReference type="EMBL" id="KAJ0404317.1"/>
    </source>
</evidence>